<sequence length="144" mass="15987">MDDVCVSSLAPLAEPGLRMVLRQEWEGALGNNFIAATPGHPMLSDALEEASEETLHGGNESIWLRTGPGVLTRACARFMVRIGPQNLSRDHRVLLNGELSRYVAIHRPLSYKLDKRNWTIAEREGDHLSIRELYTARRNAAAAA</sequence>
<evidence type="ECO:0000313" key="2">
    <source>
        <dbReference type="Proteomes" id="UP001215503"/>
    </source>
</evidence>
<keyword evidence="2" id="KW-1185">Reference proteome</keyword>
<dbReference type="Gene3D" id="3.90.550.20">
    <property type="match status" value="1"/>
</dbReference>
<name>A0ABT5YQN8_9PROT</name>
<organism evidence="1 2">
    <name type="scientific">Aquibaculum arenosum</name>
    <dbReference type="NCBI Taxonomy" id="3032591"/>
    <lineage>
        <taxon>Bacteria</taxon>
        <taxon>Pseudomonadati</taxon>
        <taxon>Pseudomonadota</taxon>
        <taxon>Alphaproteobacteria</taxon>
        <taxon>Rhodospirillales</taxon>
        <taxon>Rhodovibrionaceae</taxon>
        <taxon>Aquibaculum</taxon>
    </lineage>
</organism>
<accession>A0ABT5YQN8</accession>
<evidence type="ECO:0000313" key="1">
    <source>
        <dbReference type="EMBL" id="MDF2097292.1"/>
    </source>
</evidence>
<gene>
    <name evidence="1" type="ORF">P2G67_15030</name>
</gene>
<proteinExistence type="predicted"/>
<comment type="caution">
    <text evidence="1">The sequence shown here is derived from an EMBL/GenBank/DDBJ whole genome shotgun (WGS) entry which is preliminary data.</text>
</comment>
<dbReference type="EMBL" id="JARHUD010000011">
    <property type="protein sequence ID" value="MDF2097292.1"/>
    <property type="molecule type" value="Genomic_DNA"/>
</dbReference>
<dbReference type="RefSeq" id="WP_275824073.1">
    <property type="nucleotide sequence ID" value="NZ_JARHUD010000011.1"/>
</dbReference>
<reference evidence="1 2" key="1">
    <citation type="submission" date="2023-03" db="EMBL/GenBank/DDBJ databases">
        <title>Fodinicurvata sp. CAU 1616 isolated from sea sendiment.</title>
        <authorList>
            <person name="Kim W."/>
        </authorList>
    </citation>
    <scope>NUCLEOTIDE SEQUENCE [LARGE SCALE GENOMIC DNA]</scope>
    <source>
        <strain evidence="1 2">CAU 1616</strain>
    </source>
</reference>
<protein>
    <submittedName>
        <fullName evidence="1">Uncharacterized protein</fullName>
    </submittedName>
</protein>
<dbReference type="Proteomes" id="UP001215503">
    <property type="component" value="Unassembled WGS sequence"/>
</dbReference>